<keyword evidence="1" id="KW-0472">Membrane</keyword>
<comment type="caution">
    <text evidence="3">The sequence shown here is derived from an EMBL/GenBank/DDBJ whole genome shotgun (WGS) entry which is preliminary data.</text>
</comment>
<dbReference type="SUPFAM" id="SSF53448">
    <property type="entry name" value="Nucleotide-diphospho-sugar transferases"/>
    <property type="match status" value="3"/>
</dbReference>
<dbReference type="Pfam" id="PF00535">
    <property type="entry name" value="Glycos_transf_2"/>
    <property type="match status" value="2"/>
</dbReference>
<dbReference type="Gene3D" id="3.90.550.10">
    <property type="entry name" value="Spore Coat Polysaccharide Biosynthesis Protein SpsA, Chain A"/>
    <property type="match status" value="3"/>
</dbReference>
<keyword evidence="4" id="KW-1185">Reference proteome</keyword>
<dbReference type="RefSeq" id="WP_251837131.1">
    <property type="nucleotide sequence ID" value="NZ_JACSQG010000008.1"/>
</dbReference>
<evidence type="ECO:0000256" key="1">
    <source>
        <dbReference type="ARBA" id="ARBA00022519"/>
    </source>
</evidence>
<dbReference type="PANTHER" id="PTHR43179:SF7">
    <property type="entry name" value="RHAMNOSYLTRANSFERASE WBBL"/>
    <property type="match status" value="1"/>
</dbReference>
<sequence>MEIKSPLVSIVVPTYKPRFFEAALQSALLQTYGNIEILISDDCPGLDVQDILSRYLVHASKPIRIIRNEPGLGGLLNYTQCVTEARGQFVKFLNDDDILLPTCIERMVEVFNGDSSISLVTSRRLLIDGLGRTLPEIQATKCPFLKDTRINGRDLISYLADYPMNFIGEPSTVMFRREHLVNVTPNVCCLQGETIRAINDLAMYVNILTHGDLAYLVEPLSCFRQHEEQRQQQSDILELWKKAVVLFPRQIKSMGLYRSQGNSRVRISSLESDQWEEFDLQKVLSVVPIVAEQGAATAFSLQTWAKERVIQPHQQALIDERLSATPVVRVGVYILGGEQDAQALRRTLDSLASAPRNLQLEVAVLGQVPHAVDFPANVRQVSQGPSLADTLNECIEAEAQDWVVLLGNGVEFTRGGLHMLSVELSAGLPCDAVYADELVLSETGVGALFRPDFNLDLLLSLPSATARRWLFRGDALKELGGFDARYPAALEFDLITRLIEQKGISAIGHLDEPLLIADSISLLNITDEVSILERHLQRRGYPNGKVVTDLPGRYRLVYNHEDKPLVSIIVPTKDQLPMLLRCITSLLEKTRYPNFEVLIVDNNSETAEARDWLNGVEKMGADKVRVLRYPHPFNYSAINNMAAREARGEYLVLLNNDTAILREDWLEALMNHGQRPEVGIVGAKLLYPTGQIQHAGVILGLRGPADHPFIGAEQTDSGYMQRMQVDQNLTAVTAACLLIRKSLYEDVGGLDEGAFKVSYNDVDLCLKVREAGYLTVWTPHSVVMHVGNVSQNNVDPGKAEAKRKRFIAEQDAMYEKWLPLIARDPAYNANLSLNGKGFEIEVDANLTWRPLSWRPLPVVLAHMADKTGCGQYRVIQPFNAAKEAGLIDGTLSGRLLSIPELERYNPDSIVLQRQVTDAQLEILSRMNKFSKAFKVFELDDYLPNLPIKSVHRGHIPKDILKSIRRGLGYVDRFVVSTEPLAEAFAGMHADIQVVKNRLDPRWWTGLGSERRVSDKPRVGWAGGSSHTGDLEMIADVVKELANEVEWVFFGMCPDKLRPYVHEFHPGIDIEKYPAALAGLNLDLALAPVEPNLFNECKSNLRLLEYGACGFPVVCTDLVCYQGDLPVTRVKNRFKDWVDAIRMHLSDLDATAKTGDELRAAVHKDWMLEGENLELWRKAWLPG</sequence>
<organism evidence="3 4">
    <name type="scientific">Serpens gallinarum</name>
    <dbReference type="NCBI Taxonomy" id="2763075"/>
    <lineage>
        <taxon>Bacteria</taxon>
        <taxon>Pseudomonadati</taxon>
        <taxon>Pseudomonadota</taxon>
        <taxon>Gammaproteobacteria</taxon>
        <taxon>Pseudomonadales</taxon>
        <taxon>Pseudomonadaceae</taxon>
        <taxon>Pseudomonas</taxon>
    </lineage>
</organism>
<feature type="domain" description="Glycosyltransferase 2-like" evidence="2">
    <location>
        <begin position="9"/>
        <end position="138"/>
    </location>
</feature>
<accession>A0ABR8TRU7</accession>
<evidence type="ECO:0000259" key="2">
    <source>
        <dbReference type="Pfam" id="PF00535"/>
    </source>
</evidence>
<dbReference type="CDD" id="cd04186">
    <property type="entry name" value="GT_2_like_c"/>
    <property type="match status" value="1"/>
</dbReference>
<name>A0ABR8TRU7_9PSED</name>
<evidence type="ECO:0000313" key="4">
    <source>
        <dbReference type="Proteomes" id="UP000611945"/>
    </source>
</evidence>
<gene>
    <name evidence="3" type="ORF">H9642_14285</name>
</gene>
<reference evidence="3 4" key="1">
    <citation type="submission" date="2020-08" db="EMBL/GenBank/DDBJ databases">
        <title>A Genomic Blueprint of the Chicken Gut Microbiome.</title>
        <authorList>
            <person name="Gilroy R."/>
            <person name="Ravi A."/>
            <person name="Getino M."/>
            <person name="Pursley I."/>
            <person name="Horton D.L."/>
            <person name="Alikhan N.-F."/>
            <person name="Baker D."/>
            <person name="Gharbi K."/>
            <person name="Hall N."/>
            <person name="Watson M."/>
            <person name="Adriaenssens E.M."/>
            <person name="Foster-Nyarko E."/>
            <person name="Jarju S."/>
            <person name="Secka A."/>
            <person name="Antonio M."/>
            <person name="Oren A."/>
            <person name="Chaudhuri R."/>
            <person name="La Ragione R.M."/>
            <person name="Hildebrand F."/>
            <person name="Pallen M.J."/>
        </authorList>
    </citation>
    <scope>NUCLEOTIDE SEQUENCE [LARGE SCALE GENOMIC DNA]</scope>
    <source>
        <strain evidence="3 4">Sa2CUA2</strain>
    </source>
</reference>
<keyword evidence="1" id="KW-0997">Cell inner membrane</keyword>
<dbReference type="Proteomes" id="UP000611945">
    <property type="component" value="Unassembled WGS sequence"/>
</dbReference>
<protein>
    <submittedName>
        <fullName evidence="3">Glycosyltransferase</fullName>
    </submittedName>
</protein>
<dbReference type="PANTHER" id="PTHR43179">
    <property type="entry name" value="RHAMNOSYLTRANSFERASE WBBL"/>
    <property type="match status" value="1"/>
</dbReference>
<keyword evidence="1" id="KW-1003">Cell membrane</keyword>
<dbReference type="Gene3D" id="3.40.50.2000">
    <property type="entry name" value="Glycogen Phosphorylase B"/>
    <property type="match status" value="1"/>
</dbReference>
<dbReference type="SUPFAM" id="SSF53756">
    <property type="entry name" value="UDP-Glycosyltransferase/glycogen phosphorylase"/>
    <property type="match status" value="1"/>
</dbReference>
<feature type="domain" description="Glycosyltransferase 2-like" evidence="2">
    <location>
        <begin position="567"/>
        <end position="747"/>
    </location>
</feature>
<dbReference type="InterPro" id="IPR001173">
    <property type="entry name" value="Glyco_trans_2-like"/>
</dbReference>
<proteinExistence type="predicted"/>
<evidence type="ECO:0000313" key="3">
    <source>
        <dbReference type="EMBL" id="MBD7978349.1"/>
    </source>
</evidence>
<dbReference type="InterPro" id="IPR029044">
    <property type="entry name" value="Nucleotide-diphossugar_trans"/>
</dbReference>
<dbReference type="EMBL" id="JACSQG010000008">
    <property type="protein sequence ID" value="MBD7978349.1"/>
    <property type="molecule type" value="Genomic_DNA"/>
</dbReference>